<protein>
    <recommendedName>
        <fullName evidence="8">Glycosyltransferase family 92 protein</fullName>
        <ecNumber evidence="8">2.4.1.-</ecNumber>
    </recommendedName>
</protein>
<dbReference type="GO" id="GO:0005737">
    <property type="term" value="C:cytoplasm"/>
    <property type="evidence" value="ECO:0007669"/>
    <property type="project" value="TreeGrafter"/>
</dbReference>
<evidence type="ECO:0000313" key="10">
    <source>
        <dbReference type="WBParaSite" id="Csp11.Scaffold629.g10561.t2"/>
    </source>
</evidence>
<evidence type="ECO:0000256" key="6">
    <source>
        <dbReference type="ARBA" id="ARBA00022989"/>
    </source>
</evidence>
<name>A0A1I7TPS0_9PELO</name>
<dbReference type="AlphaFoldDB" id="A0A1I7TPS0"/>
<dbReference type="PANTHER" id="PTHR21461:SF80">
    <property type="entry name" value="GLYCOSYLTRANSFERASE FAMILY 92 PROTEIN"/>
    <property type="match status" value="1"/>
</dbReference>
<keyword evidence="6" id="KW-1133">Transmembrane helix</keyword>
<dbReference type="InterPro" id="IPR008166">
    <property type="entry name" value="Glyco_transf_92"/>
</dbReference>
<dbReference type="GO" id="GO:0016020">
    <property type="term" value="C:membrane"/>
    <property type="evidence" value="ECO:0007669"/>
    <property type="project" value="UniProtKB-SubCell"/>
</dbReference>
<evidence type="ECO:0000256" key="1">
    <source>
        <dbReference type="ARBA" id="ARBA00004167"/>
    </source>
</evidence>
<keyword evidence="9" id="KW-1185">Reference proteome</keyword>
<keyword evidence="3 8" id="KW-0328">Glycosyltransferase</keyword>
<organism evidence="9 10">
    <name type="scientific">Caenorhabditis tropicalis</name>
    <dbReference type="NCBI Taxonomy" id="1561998"/>
    <lineage>
        <taxon>Eukaryota</taxon>
        <taxon>Metazoa</taxon>
        <taxon>Ecdysozoa</taxon>
        <taxon>Nematoda</taxon>
        <taxon>Chromadorea</taxon>
        <taxon>Rhabditida</taxon>
        <taxon>Rhabditina</taxon>
        <taxon>Rhabditomorpha</taxon>
        <taxon>Rhabditoidea</taxon>
        <taxon>Rhabditidae</taxon>
        <taxon>Peloderinae</taxon>
        <taxon>Caenorhabditis</taxon>
    </lineage>
</organism>
<dbReference type="Proteomes" id="UP000095282">
    <property type="component" value="Unplaced"/>
</dbReference>
<evidence type="ECO:0000256" key="5">
    <source>
        <dbReference type="ARBA" id="ARBA00022692"/>
    </source>
</evidence>
<keyword evidence="7" id="KW-0472">Membrane</keyword>
<evidence type="ECO:0000256" key="4">
    <source>
        <dbReference type="ARBA" id="ARBA00022679"/>
    </source>
</evidence>
<dbReference type="Pfam" id="PF01697">
    <property type="entry name" value="Glyco_transf_92"/>
    <property type="match status" value="1"/>
</dbReference>
<dbReference type="PANTHER" id="PTHR21461">
    <property type="entry name" value="GLYCOSYLTRANSFERASE FAMILY 92 PROTEIN"/>
    <property type="match status" value="1"/>
</dbReference>
<accession>A0A1I7TPS0</accession>
<evidence type="ECO:0000256" key="7">
    <source>
        <dbReference type="ARBA" id="ARBA00023136"/>
    </source>
</evidence>
<evidence type="ECO:0000256" key="8">
    <source>
        <dbReference type="RuleBase" id="RU366017"/>
    </source>
</evidence>
<dbReference type="EC" id="2.4.1.-" evidence="8"/>
<comment type="subcellular location">
    <subcellularLocation>
        <location evidence="1">Membrane</location>
        <topology evidence="1">Single-pass membrane protein</topology>
    </subcellularLocation>
</comment>
<proteinExistence type="inferred from homology"/>
<evidence type="ECO:0000256" key="3">
    <source>
        <dbReference type="ARBA" id="ARBA00022676"/>
    </source>
</evidence>
<dbReference type="GO" id="GO:0016757">
    <property type="term" value="F:glycosyltransferase activity"/>
    <property type="evidence" value="ECO:0007669"/>
    <property type="project" value="UniProtKB-UniRule"/>
</dbReference>
<keyword evidence="5" id="KW-0812">Transmembrane</keyword>
<evidence type="ECO:0000256" key="2">
    <source>
        <dbReference type="ARBA" id="ARBA00007647"/>
    </source>
</evidence>
<sequence>MDKLYYYMFFAVVTLNIYTGPFSEIGNENEITPNQKAGPSEMRKRRDLSLKETWLKKRAVYKKKELSTFDGIYVREAYRVSDDEIRFVYLENQDNNMNLRAEVPSLGWQPVEWFCFNSTCFDYLFCSMATRFGRVRLPKATPHQPYLHITTETNEEFAKVRINDVRLHPTKHHYQHTLGVCLQPIFFFTDWTLHLANKKVLDFYKYSLGDDLELLDWSDLPVHSRDRGSYEKDPNSRVFRHGATAFMHDCMMRARSVVKFVANTDLDDLAVSSNLNISDSLEMISKRHPNAAQFKIDWILSHQPQHWDSIQNAKNLNFDLQSVRVLKVENIRWDYRVSKKMFHRPERVIHFDMHTVYRNELGNDEENQHTTIEMFDNPDLYFLHLRRFERHLLHPLPVEYNNNFNHSLLMRMNTKMLDQFTKRIEGTEFAEYSFNPWAMEARQTMRDLEQCRREAFGTILDDQNQICQQSSAGCEGMLTAGVNFIKTTQTWTNVAHKALFNSYVEKAKSFSLF</sequence>
<reference evidence="10" key="1">
    <citation type="submission" date="2016-11" db="UniProtKB">
        <authorList>
            <consortium name="WormBaseParasite"/>
        </authorList>
    </citation>
    <scope>IDENTIFICATION</scope>
</reference>
<evidence type="ECO:0000313" key="9">
    <source>
        <dbReference type="Proteomes" id="UP000095282"/>
    </source>
</evidence>
<comment type="similarity">
    <text evidence="2 8">Belongs to the glycosyltransferase 92 family.</text>
</comment>
<keyword evidence="4 8" id="KW-0808">Transferase</keyword>
<dbReference type="WBParaSite" id="Csp11.Scaffold629.g10561.t2">
    <property type="protein sequence ID" value="Csp11.Scaffold629.g10561.t2"/>
    <property type="gene ID" value="Csp11.Scaffold629.g10561"/>
</dbReference>